<feature type="compositionally biased region" description="Basic and acidic residues" evidence="1">
    <location>
        <begin position="1"/>
        <end position="10"/>
    </location>
</feature>
<dbReference type="Proteomes" id="UP000586918">
    <property type="component" value="Unassembled WGS sequence"/>
</dbReference>
<proteinExistence type="predicted"/>
<evidence type="ECO:0000313" key="3">
    <source>
        <dbReference type="Proteomes" id="UP000586918"/>
    </source>
</evidence>
<reference evidence="2 3" key="1">
    <citation type="submission" date="2020-04" db="EMBL/GenBank/DDBJ databases">
        <authorList>
            <person name="Klaysubun C."/>
            <person name="Duangmal K."/>
            <person name="Lipun K."/>
        </authorList>
    </citation>
    <scope>NUCLEOTIDE SEQUENCE [LARGE SCALE GENOMIC DNA]</scope>
    <source>
        <strain evidence="2 3">DSM 45300</strain>
    </source>
</reference>
<dbReference type="EMBL" id="JAAXKZ010000068">
    <property type="protein sequence ID" value="NMH93420.1"/>
    <property type="molecule type" value="Genomic_DNA"/>
</dbReference>
<accession>A0A848DKZ2</accession>
<name>A0A848DKZ2_9PSEU</name>
<feature type="region of interest" description="Disordered" evidence="1">
    <location>
        <begin position="1"/>
        <end position="114"/>
    </location>
</feature>
<evidence type="ECO:0000256" key="1">
    <source>
        <dbReference type="SAM" id="MobiDB-lite"/>
    </source>
</evidence>
<organism evidence="2 3">
    <name type="scientific">Pseudonocardia bannensis</name>
    <dbReference type="NCBI Taxonomy" id="630973"/>
    <lineage>
        <taxon>Bacteria</taxon>
        <taxon>Bacillati</taxon>
        <taxon>Actinomycetota</taxon>
        <taxon>Actinomycetes</taxon>
        <taxon>Pseudonocardiales</taxon>
        <taxon>Pseudonocardiaceae</taxon>
        <taxon>Pseudonocardia</taxon>
    </lineage>
</organism>
<evidence type="ECO:0000313" key="2">
    <source>
        <dbReference type="EMBL" id="NMH93420.1"/>
    </source>
</evidence>
<dbReference type="AlphaFoldDB" id="A0A848DKZ2"/>
<keyword evidence="3" id="KW-1185">Reference proteome</keyword>
<gene>
    <name evidence="2" type="ORF">HF519_17930</name>
</gene>
<feature type="compositionally biased region" description="Low complexity" evidence="1">
    <location>
        <begin position="51"/>
        <end position="63"/>
    </location>
</feature>
<sequence length="114" mass="12193">MGRYVRERWGADPSATKDATRRRTPPPPTTPAPRSEPEIESRPAASRADRAAGAAQAAAGWDRASGDEVWGAEPDVHAVEDLESEIDPTTPPSGIDLRGTVSRERVGEPPRTSP</sequence>
<comment type="caution">
    <text evidence="2">The sequence shown here is derived from an EMBL/GenBank/DDBJ whole genome shotgun (WGS) entry which is preliminary data.</text>
</comment>
<protein>
    <submittedName>
        <fullName evidence="2">Uncharacterized protein</fullName>
    </submittedName>
</protein>
<feature type="non-terminal residue" evidence="2">
    <location>
        <position position="114"/>
    </location>
</feature>